<comment type="caution">
    <text evidence="4">The sequence shown here is derived from an EMBL/GenBank/DDBJ whole genome shotgun (WGS) entry which is preliminary data.</text>
</comment>
<dbReference type="InterPro" id="IPR001845">
    <property type="entry name" value="HTH_ArsR_DNA-bd_dom"/>
</dbReference>
<dbReference type="InterPro" id="IPR036388">
    <property type="entry name" value="WH-like_DNA-bd_sf"/>
</dbReference>
<dbReference type="CDD" id="cd00090">
    <property type="entry name" value="HTH_ARSR"/>
    <property type="match status" value="1"/>
</dbReference>
<evidence type="ECO:0000256" key="1">
    <source>
        <dbReference type="ARBA" id="ARBA00022849"/>
    </source>
</evidence>
<protein>
    <submittedName>
        <fullName evidence="4">ArsR family transcriptional regulator</fullName>
    </submittedName>
</protein>
<feature type="domain" description="Phosphotyrosine protein phosphatase I" evidence="2">
    <location>
        <begin position="98"/>
        <end position="222"/>
    </location>
</feature>
<dbReference type="EMBL" id="JBHSFP010000013">
    <property type="protein sequence ID" value="MFC4533094.1"/>
    <property type="molecule type" value="Genomic_DNA"/>
</dbReference>
<gene>
    <name evidence="4" type="ORF">ACFO60_20160</name>
</gene>
<dbReference type="InterPro" id="IPR036196">
    <property type="entry name" value="Ptyr_pPase_sf"/>
</dbReference>
<dbReference type="InterPro" id="IPR036390">
    <property type="entry name" value="WH_DNA-bd_sf"/>
</dbReference>
<dbReference type="SUPFAM" id="SSF52788">
    <property type="entry name" value="Phosphotyrosine protein phosphatases I"/>
    <property type="match status" value="1"/>
</dbReference>
<dbReference type="PANTHER" id="PTHR43428:SF1">
    <property type="entry name" value="ARSENATE REDUCTASE"/>
    <property type="match status" value="1"/>
</dbReference>
<dbReference type="Gene3D" id="3.40.50.2300">
    <property type="match status" value="1"/>
</dbReference>
<dbReference type="SMART" id="SM00418">
    <property type="entry name" value="HTH_ARSR"/>
    <property type="match status" value="1"/>
</dbReference>
<dbReference type="PANTHER" id="PTHR43428">
    <property type="entry name" value="ARSENATE REDUCTASE"/>
    <property type="match status" value="1"/>
</dbReference>
<feature type="domain" description="HTH arsR-type" evidence="3">
    <location>
        <begin position="14"/>
        <end position="95"/>
    </location>
</feature>
<proteinExistence type="predicted"/>
<dbReference type="RefSeq" id="WP_380842149.1">
    <property type="nucleotide sequence ID" value="NZ_JBHSFP010000013.1"/>
</dbReference>
<name>A0ABV9CIP9_9ACTN</name>
<sequence length="232" mass="25424">MNDDWTSSVRTRAQVHAALGDPARLSIVDRLLLGDVSPGELSRSLEMPTNLLAHHLKVLSEARVVERCRSEGDRRRTYLRLIPSTLTSLVPAFPLEAPRVVFVCTRNSARSQLAAALWASTSPVPVASAGTQPATEVHPRAVALARSHGLAIDPVRTTLLSDVVQPDDLVVAVCDDAHERLGREAGRHLHWSVPDPVRMDTDEAFDRAFRDISGRIDRLAPFVHPVRAIPAQ</sequence>
<dbReference type="InterPro" id="IPR023485">
    <property type="entry name" value="Ptyr_pPase"/>
</dbReference>
<dbReference type="SMART" id="SM00226">
    <property type="entry name" value="LMWPc"/>
    <property type="match status" value="1"/>
</dbReference>
<reference evidence="5" key="1">
    <citation type="journal article" date="2019" name="Int. J. Syst. Evol. Microbiol.">
        <title>The Global Catalogue of Microorganisms (GCM) 10K type strain sequencing project: providing services to taxonomists for standard genome sequencing and annotation.</title>
        <authorList>
            <consortium name="The Broad Institute Genomics Platform"/>
            <consortium name="The Broad Institute Genome Sequencing Center for Infectious Disease"/>
            <person name="Wu L."/>
            <person name="Ma J."/>
        </authorList>
    </citation>
    <scope>NUCLEOTIDE SEQUENCE [LARGE SCALE GENOMIC DNA]</scope>
    <source>
        <strain evidence="5">CGMCC 4.7132</strain>
    </source>
</reference>
<evidence type="ECO:0000259" key="3">
    <source>
        <dbReference type="SMART" id="SM00418"/>
    </source>
</evidence>
<dbReference type="Proteomes" id="UP001596004">
    <property type="component" value="Unassembled WGS sequence"/>
</dbReference>
<dbReference type="Gene3D" id="1.10.10.10">
    <property type="entry name" value="Winged helix-like DNA-binding domain superfamily/Winged helix DNA-binding domain"/>
    <property type="match status" value="1"/>
</dbReference>
<organism evidence="4 5">
    <name type="scientific">Sphaerisporangium dianthi</name>
    <dbReference type="NCBI Taxonomy" id="1436120"/>
    <lineage>
        <taxon>Bacteria</taxon>
        <taxon>Bacillati</taxon>
        <taxon>Actinomycetota</taxon>
        <taxon>Actinomycetes</taxon>
        <taxon>Streptosporangiales</taxon>
        <taxon>Streptosporangiaceae</taxon>
        <taxon>Sphaerisporangium</taxon>
    </lineage>
</organism>
<evidence type="ECO:0000259" key="2">
    <source>
        <dbReference type="SMART" id="SM00226"/>
    </source>
</evidence>
<evidence type="ECO:0000313" key="5">
    <source>
        <dbReference type="Proteomes" id="UP001596004"/>
    </source>
</evidence>
<dbReference type="InterPro" id="IPR011991">
    <property type="entry name" value="ArsR-like_HTH"/>
</dbReference>
<dbReference type="Pfam" id="PF01022">
    <property type="entry name" value="HTH_5"/>
    <property type="match status" value="1"/>
</dbReference>
<evidence type="ECO:0000313" key="4">
    <source>
        <dbReference type="EMBL" id="MFC4533094.1"/>
    </source>
</evidence>
<dbReference type="Pfam" id="PF01451">
    <property type="entry name" value="LMWPc"/>
    <property type="match status" value="1"/>
</dbReference>
<keyword evidence="5" id="KW-1185">Reference proteome</keyword>
<keyword evidence="1" id="KW-0059">Arsenical resistance</keyword>
<accession>A0ABV9CIP9</accession>
<dbReference type="SUPFAM" id="SSF46785">
    <property type="entry name" value="Winged helix' DNA-binding domain"/>
    <property type="match status" value="1"/>
</dbReference>